<proteinExistence type="predicted"/>
<keyword evidence="2" id="KW-1185">Reference proteome</keyword>
<protein>
    <submittedName>
        <fullName evidence="1">Uncharacterized protein</fullName>
    </submittedName>
</protein>
<dbReference type="Proteomes" id="UP001497680">
    <property type="component" value="Unassembled WGS sequence"/>
</dbReference>
<dbReference type="EMBL" id="MU394383">
    <property type="protein sequence ID" value="KAI6081899.1"/>
    <property type="molecule type" value="Genomic_DNA"/>
</dbReference>
<name>A0ACC0CNC7_9PEZI</name>
<comment type="caution">
    <text evidence="1">The sequence shown here is derived from an EMBL/GenBank/DDBJ whole genome shotgun (WGS) entry which is preliminary data.</text>
</comment>
<evidence type="ECO:0000313" key="2">
    <source>
        <dbReference type="Proteomes" id="UP001497680"/>
    </source>
</evidence>
<evidence type="ECO:0000313" key="1">
    <source>
        <dbReference type="EMBL" id="KAI6081899.1"/>
    </source>
</evidence>
<organism evidence="1 2">
    <name type="scientific">Hypoxylon rubiginosum</name>
    <dbReference type="NCBI Taxonomy" id="110542"/>
    <lineage>
        <taxon>Eukaryota</taxon>
        <taxon>Fungi</taxon>
        <taxon>Dikarya</taxon>
        <taxon>Ascomycota</taxon>
        <taxon>Pezizomycotina</taxon>
        <taxon>Sordariomycetes</taxon>
        <taxon>Xylariomycetidae</taxon>
        <taxon>Xylariales</taxon>
        <taxon>Hypoxylaceae</taxon>
        <taxon>Hypoxylon</taxon>
    </lineage>
</organism>
<sequence length="657" mass="73520">MDDFNNSQSPLRNFNPNVNTAGLDEIDNVIILCEFLDSLCTDSNVFKGTAVTTPELPFSSIPALQSDQAIGSHRDGPWNANQVGVGGSLNLVDKGCQSQWHLSWWFVRKIDTYRLKLQAHNDLRTWQGVYRRPKDIISDGLCALGEILKGGVPRQFNDLLCAMIIQHAICDFAHKRGLFKDVNESSFRGVVSEAIETDVKMLDAVSQLLTSSDGTSSGDASSSWSSDLSFSGVGDMFTTQPLDYPMGLDNNALHDPPRHGHLPSNASFNSPSGEFPISPYLSHPQAIGGYPMWSFGTYHQAPNNNPYLFNGADQYPTIPDQTSTRFNVYGPSQQSRYSPYEAQMGSSALHRSNLRRVFGWFINGFKDCNNLLPIFSYDSIRESDNRPDSNARFLTKAETSFFHPLTRSMSQSPPDQIAQAIISTTWSLVQRNKLHSFQDTANYMTQLGRHLLPTRPSCANFARVVLETCSKASAEYGLPRMFPSQLCRSQQQDIGNQVEAIARDWNGAYHPTNLMQQDSNSRDNPTLRPKGRSRASSKQPTLSTFDSLGSNERSHLNTPTEVSTALTTNTTSSVCSTVTVHCPECQKPFSGKHARSHLSRHKRDHKDSNQKRCPHCNKIFNHSRTDNIRTHVRNVHQQELPKDGRKYWNQKPLPSES</sequence>
<gene>
    <name evidence="1" type="ORF">F4821DRAFT_16424</name>
</gene>
<reference evidence="1 2" key="1">
    <citation type="journal article" date="2022" name="New Phytol.">
        <title>Ecological generalism drives hyperdiversity of secondary metabolite gene clusters in xylarialean endophytes.</title>
        <authorList>
            <person name="Franco M.E.E."/>
            <person name="Wisecaver J.H."/>
            <person name="Arnold A.E."/>
            <person name="Ju Y.M."/>
            <person name="Slot J.C."/>
            <person name="Ahrendt S."/>
            <person name="Moore L.P."/>
            <person name="Eastman K.E."/>
            <person name="Scott K."/>
            <person name="Konkel Z."/>
            <person name="Mondo S.J."/>
            <person name="Kuo A."/>
            <person name="Hayes R.D."/>
            <person name="Haridas S."/>
            <person name="Andreopoulos B."/>
            <person name="Riley R."/>
            <person name="LaButti K."/>
            <person name="Pangilinan J."/>
            <person name="Lipzen A."/>
            <person name="Amirebrahimi M."/>
            <person name="Yan J."/>
            <person name="Adam C."/>
            <person name="Keymanesh K."/>
            <person name="Ng V."/>
            <person name="Louie K."/>
            <person name="Northen T."/>
            <person name="Drula E."/>
            <person name="Henrissat B."/>
            <person name="Hsieh H.M."/>
            <person name="Youens-Clark K."/>
            <person name="Lutzoni F."/>
            <person name="Miadlikowska J."/>
            <person name="Eastwood D.C."/>
            <person name="Hamelin R.C."/>
            <person name="Grigoriev I.V."/>
            <person name="U'Ren J.M."/>
        </authorList>
    </citation>
    <scope>NUCLEOTIDE SEQUENCE [LARGE SCALE GENOMIC DNA]</scope>
    <source>
        <strain evidence="1 2">ER1909</strain>
    </source>
</reference>
<accession>A0ACC0CNC7</accession>